<dbReference type="EMBL" id="BAABCY010000031">
    <property type="protein sequence ID" value="GAA3560890.1"/>
    <property type="molecule type" value="Genomic_DNA"/>
</dbReference>
<keyword evidence="2" id="KW-1185">Reference proteome</keyword>
<dbReference type="Pfam" id="PF17170">
    <property type="entry name" value="DUF5128"/>
    <property type="match status" value="1"/>
</dbReference>
<name>A0ABP6X5W8_9FLAO</name>
<reference evidence="2" key="1">
    <citation type="journal article" date="2019" name="Int. J. Syst. Evol. Microbiol.">
        <title>The Global Catalogue of Microorganisms (GCM) 10K type strain sequencing project: providing services to taxonomists for standard genome sequencing and annotation.</title>
        <authorList>
            <consortium name="The Broad Institute Genomics Platform"/>
            <consortium name="The Broad Institute Genome Sequencing Center for Infectious Disease"/>
            <person name="Wu L."/>
            <person name="Ma J."/>
        </authorList>
    </citation>
    <scope>NUCLEOTIDE SEQUENCE [LARGE SCALE GENOMIC DNA]</scope>
    <source>
        <strain evidence="2">JCM 17111</strain>
    </source>
</reference>
<protein>
    <recommendedName>
        <fullName evidence="3">6-bladed beta-propeller</fullName>
    </recommendedName>
</protein>
<proteinExistence type="predicted"/>
<gene>
    <name evidence="1" type="ORF">GCM10022395_09480</name>
</gene>
<dbReference type="Proteomes" id="UP001500954">
    <property type="component" value="Unassembled WGS sequence"/>
</dbReference>
<organism evidence="1 2">
    <name type="scientific">Snuella lapsa</name>
    <dbReference type="NCBI Taxonomy" id="870481"/>
    <lineage>
        <taxon>Bacteria</taxon>
        <taxon>Pseudomonadati</taxon>
        <taxon>Bacteroidota</taxon>
        <taxon>Flavobacteriia</taxon>
        <taxon>Flavobacteriales</taxon>
        <taxon>Flavobacteriaceae</taxon>
        <taxon>Snuella</taxon>
    </lineage>
</organism>
<dbReference type="InterPro" id="IPR011042">
    <property type="entry name" value="6-blade_b-propeller_TolB-like"/>
</dbReference>
<dbReference type="Gene3D" id="2.120.10.30">
    <property type="entry name" value="TolB, C-terminal domain"/>
    <property type="match status" value="1"/>
</dbReference>
<evidence type="ECO:0008006" key="3">
    <source>
        <dbReference type="Google" id="ProtNLM"/>
    </source>
</evidence>
<accession>A0ABP6X5W8</accession>
<evidence type="ECO:0000313" key="2">
    <source>
        <dbReference type="Proteomes" id="UP001500954"/>
    </source>
</evidence>
<evidence type="ECO:0000313" key="1">
    <source>
        <dbReference type="EMBL" id="GAA3560890.1"/>
    </source>
</evidence>
<sequence>MIHVKINHVKHLIDRGVLYLKIKIVKMNLFKYSIVLSLTMLLGCKDNNNKTSIQSISPLDRNKSIRINRVDELNFDNEQARKIKIPADVLEERQIKVEELFSNIEFTPLETTDKSIIGSINKIICDSNFYFIHDKRNNKVLRFNNEGKFLNSIGSIGKGPMEVANIGDVAINRDKKFVSILDYKLKKIVKYTYSGKYLFSEPLFYVVSQHEYADNEAMVFSVTRAQRNTDIPAIDSYGLLLADKESVPFAVAFKNPKKSFSNKTINPLRSFGGKIYYHHPFSDGIWQIEDSIIRPILKFEFEKNGLSPEVWKESINNKEFNKLLDKNILFSGDYVILNDLWFLQVYTNNQPVGALFYNYNTGALKYGVGLRYSKEIPLSFLVGYPNGITDDGFFISIREAMDLHSIKKIFLKNKKIKETLRRKDWDKLNKIKPTDNPVIVTYKLKDF</sequence>
<comment type="caution">
    <text evidence="1">The sequence shown here is derived from an EMBL/GenBank/DDBJ whole genome shotgun (WGS) entry which is preliminary data.</text>
</comment>